<dbReference type="EMBL" id="CM010632">
    <property type="protein sequence ID" value="RID63437.1"/>
    <property type="molecule type" value="Genomic_DNA"/>
</dbReference>
<evidence type="ECO:0000256" key="3">
    <source>
        <dbReference type="ARBA" id="ARBA00022771"/>
    </source>
</evidence>
<comment type="similarity">
    <text evidence="1">Belongs to the replication factor A protein 1 family.</text>
</comment>
<dbReference type="AlphaFoldDB" id="A0A397ZCT4"/>
<evidence type="ECO:0000256" key="2">
    <source>
        <dbReference type="ARBA" id="ARBA00022723"/>
    </source>
</evidence>
<dbReference type="Pfam" id="PF08646">
    <property type="entry name" value="Rep_fac-A_C"/>
    <property type="match status" value="1"/>
</dbReference>
<dbReference type="CDD" id="cd04481">
    <property type="entry name" value="RPA1_DBD_B_like"/>
    <property type="match status" value="1"/>
</dbReference>
<dbReference type="CDD" id="cd04480">
    <property type="entry name" value="RPA1_DBD_A_like"/>
    <property type="match status" value="1"/>
</dbReference>
<dbReference type="Pfam" id="PF02721">
    <property type="entry name" value="DUF223"/>
    <property type="match status" value="1"/>
</dbReference>
<dbReference type="Pfam" id="PF16900">
    <property type="entry name" value="REPA_OB_2"/>
    <property type="match status" value="1"/>
</dbReference>
<dbReference type="PANTHER" id="PTHR47165">
    <property type="entry name" value="OS03G0429900 PROTEIN"/>
    <property type="match status" value="1"/>
</dbReference>
<dbReference type="GO" id="GO:0003677">
    <property type="term" value="F:DNA binding"/>
    <property type="evidence" value="ECO:0007669"/>
    <property type="project" value="UniProtKB-KW"/>
</dbReference>
<dbReference type="InterPro" id="IPR031657">
    <property type="entry name" value="REPA_OB_2"/>
</dbReference>
<feature type="domain" description="Replication protein A 70 kDa DNA-binding subunit B/D first OB fold" evidence="6">
    <location>
        <begin position="5"/>
        <end position="104"/>
    </location>
</feature>
<keyword evidence="5" id="KW-0238">DNA-binding</keyword>
<keyword evidence="2" id="KW-0479">Metal-binding</keyword>
<keyword evidence="4" id="KW-0862">Zinc</keyword>
<evidence type="ECO:0000256" key="4">
    <source>
        <dbReference type="ARBA" id="ARBA00022833"/>
    </source>
</evidence>
<evidence type="ECO:0000256" key="1">
    <source>
        <dbReference type="ARBA" id="ARBA00005690"/>
    </source>
</evidence>
<evidence type="ECO:0000313" key="9">
    <source>
        <dbReference type="EMBL" id="RID63437.1"/>
    </source>
</evidence>
<dbReference type="SUPFAM" id="SSF50249">
    <property type="entry name" value="Nucleic acid-binding proteins"/>
    <property type="match status" value="3"/>
</dbReference>
<evidence type="ECO:0008006" key="11">
    <source>
        <dbReference type="Google" id="ProtNLM"/>
    </source>
</evidence>
<evidence type="ECO:0000256" key="5">
    <source>
        <dbReference type="ARBA" id="ARBA00023125"/>
    </source>
</evidence>
<evidence type="ECO:0000259" key="7">
    <source>
        <dbReference type="Pfam" id="PF08646"/>
    </source>
</evidence>
<dbReference type="Proteomes" id="UP000264353">
    <property type="component" value="Chromosome A5"/>
</dbReference>
<dbReference type="InterPro" id="IPR012340">
    <property type="entry name" value="NA-bd_OB-fold"/>
</dbReference>
<feature type="domain" description="Replication protein A OB" evidence="8">
    <location>
        <begin position="127"/>
        <end position="208"/>
    </location>
</feature>
<dbReference type="GO" id="GO:0008270">
    <property type="term" value="F:zinc ion binding"/>
    <property type="evidence" value="ECO:0007669"/>
    <property type="project" value="UniProtKB-KW"/>
</dbReference>
<protein>
    <recommendedName>
        <fullName evidence="11">DUF223 domain-containing protein</fullName>
    </recommendedName>
</protein>
<evidence type="ECO:0000259" key="8">
    <source>
        <dbReference type="Pfam" id="PF16900"/>
    </source>
</evidence>
<evidence type="ECO:0000313" key="10">
    <source>
        <dbReference type="Proteomes" id="UP000264353"/>
    </source>
</evidence>
<organism evidence="9 10">
    <name type="scientific">Brassica campestris</name>
    <name type="common">Field mustard</name>
    <dbReference type="NCBI Taxonomy" id="3711"/>
    <lineage>
        <taxon>Eukaryota</taxon>
        <taxon>Viridiplantae</taxon>
        <taxon>Streptophyta</taxon>
        <taxon>Embryophyta</taxon>
        <taxon>Tracheophyta</taxon>
        <taxon>Spermatophyta</taxon>
        <taxon>Magnoliopsida</taxon>
        <taxon>eudicotyledons</taxon>
        <taxon>Gunneridae</taxon>
        <taxon>Pentapetalae</taxon>
        <taxon>rosids</taxon>
        <taxon>malvids</taxon>
        <taxon>Brassicales</taxon>
        <taxon>Brassicaceae</taxon>
        <taxon>Brassiceae</taxon>
        <taxon>Brassica</taxon>
    </lineage>
</organism>
<dbReference type="PANTHER" id="PTHR47165:SF4">
    <property type="entry name" value="OS03G0429900 PROTEIN"/>
    <property type="match status" value="1"/>
</dbReference>
<dbReference type="CDD" id="cd04476">
    <property type="entry name" value="RPA1_DBD_C"/>
    <property type="match status" value="1"/>
</dbReference>
<evidence type="ECO:0000259" key="6">
    <source>
        <dbReference type="Pfam" id="PF02721"/>
    </source>
</evidence>
<dbReference type="InterPro" id="IPR003871">
    <property type="entry name" value="RFA1B/D_OB_1st"/>
</dbReference>
<keyword evidence="3" id="KW-0863">Zinc-finger</keyword>
<dbReference type="Gene3D" id="2.40.50.140">
    <property type="entry name" value="Nucleic acid-binding proteins"/>
    <property type="match status" value="3"/>
</dbReference>
<feature type="domain" description="Replication factor A C-terminal" evidence="7">
    <location>
        <begin position="285"/>
        <end position="415"/>
    </location>
</feature>
<reference evidence="9 10" key="1">
    <citation type="submission" date="2018-06" db="EMBL/GenBank/DDBJ databases">
        <title>WGS assembly of Brassica rapa FPsc.</title>
        <authorList>
            <person name="Bowman J."/>
            <person name="Kohchi T."/>
            <person name="Yamato K."/>
            <person name="Jenkins J."/>
            <person name="Shu S."/>
            <person name="Ishizaki K."/>
            <person name="Yamaoka S."/>
            <person name="Nishihama R."/>
            <person name="Nakamura Y."/>
            <person name="Berger F."/>
            <person name="Adam C."/>
            <person name="Aki S."/>
            <person name="Althoff F."/>
            <person name="Araki T."/>
            <person name="Arteaga-Vazquez M."/>
            <person name="Balasubrmanian S."/>
            <person name="Bauer D."/>
            <person name="Boehm C."/>
            <person name="Briginshaw L."/>
            <person name="Caballero-Perez J."/>
            <person name="Catarino B."/>
            <person name="Chen F."/>
            <person name="Chiyoda S."/>
            <person name="Chovatia M."/>
            <person name="Davies K."/>
            <person name="Delmans M."/>
            <person name="Demura T."/>
            <person name="Dierschke T."/>
            <person name="Dolan L."/>
            <person name="Dorantes-Acosta A."/>
            <person name="Eklund D."/>
            <person name="Florent S."/>
            <person name="Flores-Sandoval E."/>
            <person name="Fujiyama A."/>
            <person name="Fukuzawa H."/>
            <person name="Galik B."/>
            <person name="Grimanelli D."/>
            <person name="Grimwood J."/>
            <person name="Grossniklaus U."/>
            <person name="Hamada T."/>
            <person name="Haseloff J."/>
            <person name="Hetherington A."/>
            <person name="Higo A."/>
            <person name="Hirakawa Y."/>
            <person name="Hundley H."/>
            <person name="Ikeda Y."/>
            <person name="Inoue K."/>
            <person name="Inoue S."/>
            <person name="Ishida S."/>
            <person name="Jia Q."/>
            <person name="Kakita M."/>
            <person name="Kanazawa T."/>
            <person name="Kawai Y."/>
            <person name="Kawashima T."/>
            <person name="Kennedy M."/>
            <person name="Kinose K."/>
            <person name="Kinoshita T."/>
            <person name="Kohara Y."/>
            <person name="Koide E."/>
            <person name="Komatsu K."/>
            <person name="Kopischke S."/>
            <person name="Kubo M."/>
            <person name="Kyozuka J."/>
            <person name="Lagercrantz U."/>
            <person name="Lin S."/>
            <person name="Lindquist E."/>
            <person name="Lipzen A."/>
            <person name="Lu C."/>
            <person name="Luna E."/>
            <person name="Martienssen R."/>
            <person name="Minamino N."/>
            <person name="Mizutani M."/>
            <person name="Mizutani M."/>
            <person name="Mochizuki N."/>
            <person name="Monte I."/>
            <person name="Mosher R."/>
            <person name="Nagasaki H."/>
            <person name="Nakagami H."/>
            <person name="Naramoto S."/>
            <person name="Nishitani K."/>
            <person name="Ohtani M."/>
            <person name="Okamoto T."/>
            <person name="Okumura M."/>
            <person name="Phillips J."/>
            <person name="Pollak B."/>
            <person name="Reinders A."/>
            <person name="Roevekamp M."/>
            <person name="Sano R."/>
            <person name="Sawa S."/>
            <person name="Schmid M."/>
            <person name="Shirakawa M."/>
            <person name="Solano R."/>
            <person name="Spunde A."/>
            <person name="Suetsugu N."/>
            <person name="Sugano S."/>
            <person name="Sugiyama A."/>
            <person name="Sun R."/>
            <person name="Suzuki Y."/>
            <person name="Takenaka M."/>
            <person name="Takezawa D."/>
            <person name="Tomogane H."/>
            <person name="Tsuzuki M."/>
            <person name="Ueda T."/>
            <person name="Umeda M."/>
            <person name="Ward J."/>
            <person name="Watanabe Y."/>
            <person name="Yazaki K."/>
            <person name="Yokoyama R."/>
            <person name="Yoshitake Y."/>
            <person name="Yotsui I."/>
            <person name="Zachgo S."/>
            <person name="Schmutz J."/>
        </authorList>
    </citation>
    <scope>NUCLEOTIDE SEQUENCE [LARGE SCALE GENOMIC DNA]</scope>
    <source>
        <strain evidence="10">cv. B-3</strain>
    </source>
</reference>
<accession>A0A397ZCT4</accession>
<name>A0A397ZCT4_BRACM</name>
<sequence>MELSFVNQVRPYRTAWRLQVKVLHTWKQFTPLSGETLEIVLSDAYGNKIHASCKKGYFDRLEKKVPVGAWRNIDHFLVTNNGGSYKTTNHQYKIVFIHTTDITPSTLQEENMFLSLVDFESIQSGKLDTANLIDVIGQVFELGDLETVQCHGKQRKKIEFSLRDISDQKIACCLWGKFAEAIHSFSQQAGEEIVVCLIRFAKIGTYQNQVQISNAFDASQVYFNPPIKETDEFMKRVELSNALTTFQSEKEKMERELRRDKWLLFPQKDIGELLASTQIGQCRIISTIYAIDKDWGWYYFGCNACKGKKVLPFSTSVKTVNGKETKSHVWWCEGCNQKITDVSPKFKIHVMVKDGTGEATLMLLDWTAQGIVPETALNLLDGSFDELEDIDSFPEAITSLVGRTFMFGVFIEKDNITTKSGNFKVGKVWGELSMLLTAGVTESCTPSETTNYSGEQGSFLLMESEVNEDSVTTPSSKRNEIAITNDATELTSSSKKHCTRVFVKKEKGLKQQSTSEKSG</sequence>
<gene>
    <name evidence="9" type="ORF">BRARA_E02446</name>
</gene>
<dbReference type="InterPro" id="IPR047192">
    <property type="entry name" value="Euk_RPA1_DBD_C"/>
</dbReference>
<dbReference type="InterPro" id="IPR013955">
    <property type="entry name" value="Rep_factor-A_C"/>
</dbReference>
<proteinExistence type="inferred from homology"/>